<dbReference type="GO" id="GO:0061512">
    <property type="term" value="P:protein localization to cilium"/>
    <property type="evidence" value="ECO:0007669"/>
    <property type="project" value="TreeGrafter"/>
</dbReference>
<evidence type="ECO:0000313" key="5">
    <source>
        <dbReference type="Proteomes" id="UP000515203"/>
    </source>
</evidence>
<evidence type="ECO:0000313" key="6">
    <source>
        <dbReference type="RefSeq" id="XP_012369983.2"/>
    </source>
</evidence>
<dbReference type="PROSITE" id="PS50005">
    <property type="entry name" value="TPR"/>
    <property type="match status" value="1"/>
</dbReference>
<dbReference type="SMART" id="SM00028">
    <property type="entry name" value="TPR"/>
    <property type="match status" value="3"/>
</dbReference>
<dbReference type="InterPro" id="IPR011990">
    <property type="entry name" value="TPR-like_helical_dom_sf"/>
</dbReference>
<evidence type="ECO:0000256" key="3">
    <source>
        <dbReference type="ARBA" id="ARBA00023778"/>
    </source>
</evidence>
<accession>A0A6P3VAC3</accession>
<keyword evidence="5" id="KW-1185">Reference proteome</keyword>
<comment type="similarity">
    <text evidence="3">Belongs to the BBS4 family.</text>
</comment>
<keyword evidence="1" id="KW-0677">Repeat</keyword>
<dbReference type="InParanoid" id="A0A6P3VAC3"/>
<evidence type="ECO:0000256" key="1">
    <source>
        <dbReference type="ARBA" id="ARBA00022737"/>
    </source>
</evidence>
<dbReference type="AlphaFoldDB" id="A0A6P3VAC3"/>
<protein>
    <submittedName>
        <fullName evidence="6">Bardet-Biedl syndrome 4 protein-like</fullName>
    </submittedName>
</protein>
<name>A0A6P3VAC3_OCTDE</name>
<organism evidence="5 6">
    <name type="scientific">Octodon degus</name>
    <name type="common">Degu</name>
    <name type="synonym">Sciurus degus</name>
    <dbReference type="NCBI Taxonomy" id="10160"/>
    <lineage>
        <taxon>Eukaryota</taxon>
        <taxon>Metazoa</taxon>
        <taxon>Chordata</taxon>
        <taxon>Craniata</taxon>
        <taxon>Vertebrata</taxon>
        <taxon>Euteleostomi</taxon>
        <taxon>Mammalia</taxon>
        <taxon>Eutheria</taxon>
        <taxon>Euarchontoglires</taxon>
        <taxon>Glires</taxon>
        <taxon>Rodentia</taxon>
        <taxon>Hystricomorpha</taxon>
        <taxon>Octodontidae</taxon>
        <taxon>Octodon</taxon>
    </lineage>
</organism>
<dbReference type="GO" id="GO:0036064">
    <property type="term" value="C:ciliary basal body"/>
    <property type="evidence" value="ECO:0007669"/>
    <property type="project" value="TreeGrafter"/>
</dbReference>
<dbReference type="PANTHER" id="PTHR44186">
    <property type="match status" value="1"/>
</dbReference>
<proteinExistence type="inferred from homology"/>
<keyword evidence="2 4" id="KW-0802">TPR repeat</keyword>
<evidence type="ECO:0000256" key="2">
    <source>
        <dbReference type="ARBA" id="ARBA00022803"/>
    </source>
</evidence>
<dbReference type="FunFam" id="1.25.40.10:FF:000237">
    <property type="entry name" value="Bardet-Biedl syndrome 4 (Human)"/>
    <property type="match status" value="1"/>
</dbReference>
<reference evidence="6" key="1">
    <citation type="submission" date="2025-08" db="UniProtKB">
        <authorList>
            <consortium name="RefSeq"/>
        </authorList>
    </citation>
    <scope>IDENTIFICATION</scope>
</reference>
<dbReference type="Proteomes" id="UP000515203">
    <property type="component" value="Unplaced"/>
</dbReference>
<dbReference type="PANTHER" id="PTHR44186:SF1">
    <property type="entry name" value="BARDET-BIEDL SYNDROME 4 PROTEIN"/>
    <property type="match status" value="1"/>
</dbReference>
<evidence type="ECO:0000256" key="4">
    <source>
        <dbReference type="PROSITE-ProRule" id="PRU00339"/>
    </source>
</evidence>
<dbReference type="GO" id="GO:0060271">
    <property type="term" value="P:cilium assembly"/>
    <property type="evidence" value="ECO:0007669"/>
    <property type="project" value="TreeGrafter"/>
</dbReference>
<dbReference type="RefSeq" id="XP_012369983.2">
    <property type="nucleotide sequence ID" value="XM_012514529.2"/>
</dbReference>
<sequence>MTHRGKNNGSIHQLVVSSLGFAVAKGALLEVEQMWASALCVVGGVKMAMRTQFPASAESQKASKKKAPEGPTFEKLNWLIHLHYIRKDYEACKAVIKEQLQETHGLCEYAIYVLALILRLEGKIQESLELFQTCAILSPQSVDNLKQVARSLFLLGKHKAAIEVYNEAARLNQKDWEIFHNLGVCYMYLKQFHKAQDQLLHALQLNRQDVTYVMLGKIHLLEGCMDKAVEVYKKAVENLMIKKKCPQLPIPECKLRNLLSGKTFVVQEVVPTKDLGHRVYLGHMQQPLPKNSKR</sequence>
<dbReference type="Gene3D" id="1.25.40.10">
    <property type="entry name" value="Tetratricopeptide repeat domain"/>
    <property type="match status" value="1"/>
</dbReference>
<dbReference type="OrthoDB" id="309339at2759"/>
<gene>
    <name evidence="6" type="primary">LOC101563306</name>
</gene>
<feature type="repeat" description="TPR" evidence="4">
    <location>
        <begin position="176"/>
        <end position="209"/>
    </location>
</feature>
<dbReference type="SUPFAM" id="SSF48452">
    <property type="entry name" value="TPR-like"/>
    <property type="match status" value="1"/>
</dbReference>
<dbReference type="Pfam" id="PF13414">
    <property type="entry name" value="TPR_11"/>
    <property type="match status" value="1"/>
</dbReference>
<dbReference type="Pfam" id="PF13181">
    <property type="entry name" value="TPR_8"/>
    <property type="match status" value="1"/>
</dbReference>
<dbReference type="GeneID" id="101563306"/>
<dbReference type="InterPro" id="IPR019734">
    <property type="entry name" value="TPR_rpt"/>
</dbReference>